<protein>
    <recommendedName>
        <fullName evidence="7">Reverse transcriptase domain-containing protein</fullName>
    </recommendedName>
</protein>
<dbReference type="EMBL" id="CAJOBD010001854">
    <property type="protein sequence ID" value="CAF3836404.1"/>
    <property type="molecule type" value="Genomic_DNA"/>
</dbReference>
<gene>
    <name evidence="4" type="ORF">FNK824_LOCUS9021</name>
    <name evidence="5" type="ORF">JBS370_LOCUS17379</name>
    <name evidence="1" type="ORF">RFH988_LOCUS4331</name>
    <name evidence="2" type="ORF">SEV965_LOCUS1447</name>
    <name evidence="3" type="ORF">ZHD862_LOCUS6643</name>
</gene>
<evidence type="ECO:0000313" key="2">
    <source>
        <dbReference type="EMBL" id="CAF0817488.1"/>
    </source>
</evidence>
<evidence type="ECO:0000313" key="4">
    <source>
        <dbReference type="EMBL" id="CAF3698842.1"/>
    </source>
</evidence>
<sequence length="111" mass="12255">MSIHYGDSVSRAIKVQVGAPQGSIPAATLFRPHIHFLPSIFFRLASHLFADDLAILITGSLENKFSVNIAYLEDKAKETMIVLEKYAQDKLLPVNVNKTKAILIHNVTAPN</sequence>
<dbReference type="EMBL" id="CAJNOT010000190">
    <property type="protein sequence ID" value="CAF0886137.1"/>
    <property type="molecule type" value="Genomic_DNA"/>
</dbReference>
<evidence type="ECO:0000313" key="6">
    <source>
        <dbReference type="Proteomes" id="UP000663889"/>
    </source>
</evidence>
<dbReference type="Proteomes" id="UP000663864">
    <property type="component" value="Unassembled WGS sequence"/>
</dbReference>
<evidence type="ECO:0000313" key="1">
    <source>
        <dbReference type="EMBL" id="CAF0809058.1"/>
    </source>
</evidence>
<evidence type="ECO:0000313" key="5">
    <source>
        <dbReference type="EMBL" id="CAF3836404.1"/>
    </source>
</evidence>
<evidence type="ECO:0008006" key="7">
    <source>
        <dbReference type="Google" id="ProtNLM"/>
    </source>
</evidence>
<dbReference type="OrthoDB" id="445826at2759"/>
<dbReference type="EMBL" id="CAJOBE010000919">
    <property type="protein sequence ID" value="CAF3698842.1"/>
    <property type="molecule type" value="Genomic_DNA"/>
</dbReference>
<organism evidence="2 6">
    <name type="scientific">Rotaria sordida</name>
    <dbReference type="NCBI Taxonomy" id="392033"/>
    <lineage>
        <taxon>Eukaryota</taxon>
        <taxon>Metazoa</taxon>
        <taxon>Spiralia</taxon>
        <taxon>Gnathifera</taxon>
        <taxon>Rotifera</taxon>
        <taxon>Eurotatoria</taxon>
        <taxon>Bdelloidea</taxon>
        <taxon>Philodinida</taxon>
        <taxon>Philodinidae</taxon>
        <taxon>Rotaria</taxon>
    </lineage>
</organism>
<dbReference type="Proteomes" id="UP000663874">
    <property type="component" value="Unassembled WGS sequence"/>
</dbReference>
<proteinExistence type="predicted"/>
<dbReference type="Proteomes" id="UP000663836">
    <property type="component" value="Unassembled WGS sequence"/>
</dbReference>
<evidence type="ECO:0000313" key="3">
    <source>
        <dbReference type="EMBL" id="CAF0886137.1"/>
    </source>
</evidence>
<dbReference type="Proteomes" id="UP000663889">
    <property type="component" value="Unassembled WGS sequence"/>
</dbReference>
<comment type="caution">
    <text evidence="2">The sequence shown here is derived from an EMBL/GenBank/DDBJ whole genome shotgun (WGS) entry which is preliminary data.</text>
</comment>
<accession>A0A813TPL7</accession>
<name>A0A813TPL7_9BILA</name>
<dbReference type="EMBL" id="CAJNOO010000112">
    <property type="protein sequence ID" value="CAF0809058.1"/>
    <property type="molecule type" value="Genomic_DNA"/>
</dbReference>
<dbReference type="EMBL" id="CAJNOU010000028">
    <property type="protein sequence ID" value="CAF0817488.1"/>
    <property type="molecule type" value="Genomic_DNA"/>
</dbReference>
<dbReference type="AlphaFoldDB" id="A0A813TPL7"/>
<reference evidence="2" key="1">
    <citation type="submission" date="2021-02" db="EMBL/GenBank/DDBJ databases">
        <authorList>
            <person name="Nowell W R."/>
        </authorList>
    </citation>
    <scope>NUCLEOTIDE SEQUENCE</scope>
</reference>
<dbReference type="Proteomes" id="UP000663882">
    <property type="component" value="Unassembled WGS sequence"/>
</dbReference>